<accession>A0AAJ5RX75</accession>
<dbReference type="Proteomes" id="UP001219585">
    <property type="component" value="Plasmid unnamed"/>
</dbReference>
<keyword evidence="2" id="KW-0614">Plasmid</keyword>
<protein>
    <submittedName>
        <fullName evidence="2">Uncharacterized protein</fullName>
    </submittedName>
</protein>
<keyword evidence="1" id="KW-0812">Transmembrane</keyword>
<dbReference type="RefSeq" id="WP_274797537.1">
    <property type="nucleotide sequence ID" value="NZ_CP113528.1"/>
</dbReference>
<reference evidence="2" key="1">
    <citation type="submission" date="2022-11" db="EMBL/GenBank/DDBJ databases">
        <title>Lysinibacillus irui.</title>
        <authorList>
            <person name="Akintayo S.O."/>
        </authorList>
    </citation>
    <scope>NUCLEOTIDE SEQUENCE</scope>
    <source>
        <strain evidence="2">IRB4-01</strain>
        <plasmid evidence="2">unnamed</plasmid>
    </source>
</reference>
<sequence>MKTNVLRNTPTHSTAIEKYRRTKANKSSKVMNELPTEIKARDLGWSETLLGGGFATISIGIFFVLLLFSALVYGPKF</sequence>
<keyword evidence="1" id="KW-0472">Membrane</keyword>
<organism evidence="2 3">
    <name type="scientific">Lysinibacillus irui</name>
    <dbReference type="NCBI Taxonomy" id="2998077"/>
    <lineage>
        <taxon>Bacteria</taxon>
        <taxon>Bacillati</taxon>
        <taxon>Bacillota</taxon>
        <taxon>Bacilli</taxon>
        <taxon>Bacillales</taxon>
        <taxon>Bacillaceae</taxon>
        <taxon>Lysinibacillus</taxon>
    </lineage>
</organism>
<feature type="transmembrane region" description="Helical" evidence="1">
    <location>
        <begin position="49"/>
        <end position="73"/>
    </location>
</feature>
<dbReference type="KEGG" id="liu:OU989_22620"/>
<gene>
    <name evidence="2" type="ORF">OU989_22620</name>
</gene>
<evidence type="ECO:0000313" key="3">
    <source>
        <dbReference type="Proteomes" id="UP001219585"/>
    </source>
</evidence>
<dbReference type="AlphaFoldDB" id="A0AAJ5RX75"/>
<evidence type="ECO:0000256" key="1">
    <source>
        <dbReference type="SAM" id="Phobius"/>
    </source>
</evidence>
<evidence type="ECO:0000313" key="2">
    <source>
        <dbReference type="EMBL" id="WDV09320.1"/>
    </source>
</evidence>
<dbReference type="EMBL" id="CP113528">
    <property type="protein sequence ID" value="WDV09320.1"/>
    <property type="molecule type" value="Genomic_DNA"/>
</dbReference>
<proteinExistence type="predicted"/>
<geneLocation type="plasmid" evidence="2 3">
    <name>unnamed</name>
</geneLocation>
<keyword evidence="1" id="KW-1133">Transmembrane helix</keyword>
<name>A0AAJ5RX75_9BACI</name>